<dbReference type="InterPro" id="IPR039261">
    <property type="entry name" value="FNR_nucleotide-bd"/>
</dbReference>
<dbReference type="CDD" id="cd06185">
    <property type="entry name" value="PDR_like"/>
    <property type="match status" value="1"/>
</dbReference>
<dbReference type="PRINTS" id="PR00409">
    <property type="entry name" value="PHDIOXRDTASE"/>
</dbReference>
<evidence type="ECO:0000256" key="5">
    <source>
        <dbReference type="ARBA" id="ARBA00022723"/>
    </source>
</evidence>
<evidence type="ECO:0000259" key="11">
    <source>
        <dbReference type="PROSITE" id="PS51384"/>
    </source>
</evidence>
<dbReference type="PROSITE" id="PS51085">
    <property type="entry name" value="2FE2S_FER_2"/>
    <property type="match status" value="1"/>
</dbReference>
<evidence type="ECO:0000256" key="2">
    <source>
        <dbReference type="ARBA" id="ARBA00022630"/>
    </source>
</evidence>
<dbReference type="PANTHER" id="PTHR47354">
    <property type="entry name" value="NADH OXIDOREDUCTASE HCR"/>
    <property type="match status" value="1"/>
</dbReference>
<evidence type="ECO:0000256" key="6">
    <source>
        <dbReference type="ARBA" id="ARBA00023002"/>
    </source>
</evidence>
<keyword evidence="8" id="KW-0411">Iron-sulfur</keyword>
<feature type="transmembrane region" description="Helical" evidence="9">
    <location>
        <begin position="191"/>
        <end position="211"/>
    </location>
</feature>
<evidence type="ECO:0000313" key="14">
    <source>
        <dbReference type="Proteomes" id="UP001189756"/>
    </source>
</evidence>
<evidence type="ECO:0000313" key="15">
    <source>
        <dbReference type="Proteomes" id="UP001189773"/>
    </source>
</evidence>
<dbReference type="InterPro" id="IPR050415">
    <property type="entry name" value="MRET"/>
</dbReference>
<evidence type="ECO:0000256" key="3">
    <source>
        <dbReference type="ARBA" id="ARBA00022643"/>
    </source>
</evidence>
<dbReference type="InterPro" id="IPR001041">
    <property type="entry name" value="2Fe-2S_ferredoxin-type"/>
</dbReference>
<keyword evidence="9" id="KW-0472">Membrane</keyword>
<keyword evidence="5" id="KW-0479">Metal-binding</keyword>
<organism evidence="13 14">
    <name type="scientific">Ralstonia thomasii</name>
    <dbReference type="NCBI Taxonomy" id="3058596"/>
    <lineage>
        <taxon>Bacteria</taxon>
        <taxon>Pseudomonadati</taxon>
        <taxon>Pseudomonadota</taxon>
        <taxon>Betaproteobacteria</taxon>
        <taxon>Burkholderiales</taxon>
        <taxon>Burkholderiaceae</taxon>
        <taxon>Ralstonia</taxon>
    </lineage>
</organism>
<dbReference type="EMBL" id="CATZAR010000001">
    <property type="protein sequence ID" value="CAJ0777390.1"/>
    <property type="molecule type" value="Genomic_DNA"/>
</dbReference>
<dbReference type="GO" id="GO:0051537">
    <property type="term" value="F:2 iron, 2 sulfur cluster binding"/>
    <property type="evidence" value="ECO:0007669"/>
    <property type="project" value="UniProtKB-KW"/>
</dbReference>
<evidence type="ECO:0000259" key="10">
    <source>
        <dbReference type="PROSITE" id="PS51085"/>
    </source>
</evidence>
<dbReference type="InterPro" id="IPR017938">
    <property type="entry name" value="Riboflavin_synthase-like_b-brl"/>
</dbReference>
<dbReference type="SUPFAM" id="SSF63380">
    <property type="entry name" value="Riboflavin synthase domain-like"/>
    <property type="match status" value="1"/>
</dbReference>
<dbReference type="SUPFAM" id="SSF52343">
    <property type="entry name" value="Ferredoxin reductase-like, C-terminal NADP-linked domain"/>
    <property type="match status" value="1"/>
</dbReference>
<dbReference type="Proteomes" id="UP001189756">
    <property type="component" value="Unassembled WGS sequence"/>
</dbReference>
<feature type="domain" description="2Fe-2S ferredoxin-type" evidence="10">
    <location>
        <begin position="599"/>
        <end position="684"/>
    </location>
</feature>
<comment type="caution">
    <text evidence="13">The sequence shown here is derived from an EMBL/GenBank/DDBJ whole genome shotgun (WGS) entry which is preliminary data.</text>
</comment>
<dbReference type="Gene3D" id="3.10.20.30">
    <property type="match status" value="1"/>
</dbReference>
<evidence type="ECO:0000256" key="4">
    <source>
        <dbReference type="ARBA" id="ARBA00022714"/>
    </source>
</evidence>
<dbReference type="Gene3D" id="2.40.30.10">
    <property type="entry name" value="Translation factors"/>
    <property type="match status" value="1"/>
</dbReference>
<proteinExistence type="predicted"/>
<dbReference type="EC" id="1.14.13.239" evidence="13"/>
<evidence type="ECO:0000256" key="7">
    <source>
        <dbReference type="ARBA" id="ARBA00023004"/>
    </source>
</evidence>
<feature type="domain" description="FAD-binding FR-type" evidence="11">
    <location>
        <begin position="366"/>
        <end position="468"/>
    </location>
</feature>
<dbReference type="Pfam" id="PF22290">
    <property type="entry name" value="DmmA-like_N"/>
    <property type="match status" value="1"/>
</dbReference>
<keyword evidence="4" id="KW-0001">2Fe-2S</keyword>
<feature type="transmembrane region" description="Helical" evidence="9">
    <location>
        <begin position="141"/>
        <end position="163"/>
    </location>
</feature>
<dbReference type="InterPro" id="IPR054582">
    <property type="entry name" value="DmmA-like_N"/>
</dbReference>
<dbReference type="SUPFAM" id="SSF54292">
    <property type="entry name" value="2Fe-2S ferredoxin-like"/>
    <property type="match status" value="1"/>
</dbReference>
<dbReference type="GO" id="GO:0046872">
    <property type="term" value="F:metal ion binding"/>
    <property type="evidence" value="ECO:0007669"/>
    <property type="project" value="UniProtKB-KW"/>
</dbReference>
<dbReference type="EMBL" id="CATZAZ010000001">
    <property type="protein sequence ID" value="CAJ0778530.1"/>
    <property type="molecule type" value="Genomic_DNA"/>
</dbReference>
<keyword evidence="7" id="KW-0408">Iron</keyword>
<evidence type="ECO:0000256" key="9">
    <source>
        <dbReference type="SAM" id="Phobius"/>
    </source>
</evidence>
<keyword evidence="3" id="KW-0288">FMN</keyword>
<evidence type="ECO:0000256" key="1">
    <source>
        <dbReference type="ARBA" id="ARBA00001917"/>
    </source>
</evidence>
<dbReference type="PANTHER" id="PTHR47354:SF1">
    <property type="entry name" value="CARNITINE MONOOXYGENASE REDUCTASE SUBUNIT"/>
    <property type="match status" value="1"/>
</dbReference>
<evidence type="ECO:0000256" key="8">
    <source>
        <dbReference type="ARBA" id="ARBA00023014"/>
    </source>
</evidence>
<dbReference type="CDD" id="cd00207">
    <property type="entry name" value="fer2"/>
    <property type="match status" value="1"/>
</dbReference>
<name>A0AAD2BME4_9RALS</name>
<dbReference type="Pfam" id="PF00111">
    <property type="entry name" value="Fer2"/>
    <property type="match status" value="1"/>
</dbReference>
<dbReference type="Gene3D" id="3.40.50.80">
    <property type="entry name" value="Nucleotide-binding domain of ferredoxin-NADP reductase (FNR) module"/>
    <property type="match status" value="1"/>
</dbReference>
<keyword evidence="15" id="KW-1185">Reference proteome</keyword>
<keyword evidence="2" id="KW-0285">Flavoprotein</keyword>
<accession>A0AAD2BME4</accession>
<reference evidence="13 15" key="1">
    <citation type="submission" date="2023-07" db="EMBL/GenBank/DDBJ databases">
        <authorList>
            <person name="Peeters C."/>
        </authorList>
    </citation>
    <scope>NUCLEOTIDE SEQUENCE</scope>
    <source>
        <strain evidence="12 15">LMG 18095</strain>
        <strain evidence="13">R-77560</strain>
    </source>
</reference>
<keyword evidence="9" id="KW-1133">Transmembrane helix</keyword>
<keyword evidence="13" id="KW-0503">Monooxygenase</keyword>
<dbReference type="Proteomes" id="UP001189773">
    <property type="component" value="Unassembled WGS sequence"/>
</dbReference>
<dbReference type="RefSeq" id="WP_024542317.1">
    <property type="nucleotide sequence ID" value="NZ_JBMVEN010000001.1"/>
</dbReference>
<dbReference type="InterPro" id="IPR012675">
    <property type="entry name" value="Beta-grasp_dom_sf"/>
</dbReference>
<dbReference type="GO" id="GO:0004497">
    <property type="term" value="F:monooxygenase activity"/>
    <property type="evidence" value="ECO:0007669"/>
    <property type="project" value="UniProtKB-KW"/>
</dbReference>
<dbReference type="InterPro" id="IPR017927">
    <property type="entry name" value="FAD-bd_FR_type"/>
</dbReference>
<dbReference type="InterPro" id="IPR006058">
    <property type="entry name" value="2Fe2S_fd_BS"/>
</dbReference>
<feature type="transmembrane region" description="Helical" evidence="9">
    <location>
        <begin position="338"/>
        <end position="356"/>
    </location>
</feature>
<dbReference type="Pfam" id="PF03929">
    <property type="entry name" value="PepSY_TM"/>
    <property type="match status" value="1"/>
</dbReference>
<sequence length="684" mass="75345">MTPAFRSRLLQMHRYSGLTVGLVILLMAVTGASIAFRPELEPVFNRELLTVPTCTGRVPVDTLTANAAALRPIATLDYVRLVAGEPNAPRMPSAMVRFTDQHFVYLNPCTGAVLGERARYGGLLGTIEKIHRFRFMKNGSLITGTSAMVFGVLLVCGGAMLWWPRSGWRDAFSLRSGTTRAVSTYRLHRTAGIYGSLILLSMVLSGLPQAFDWYAHGLYTLVGSPTPAKPPKSEVPATGATHLPLERFWQTALSLSPQPRDALMHIPEKPRAPVEMYLIDRDAPHANARTMLYLDAYTGKVLKYVPYAQSSLGHKLYFWLLSWHTGLVGGVFGKLLLMFGALCVPVLAYTGICNTLRRMRRSTSNRSRLVVRVAKKMKEADAVCAFELVHPAGKKLPQFTAGAHIDVHLSNGMVRQYSLCNDPQEQHRYVIAVLRTDPSRGGSIAMHEHIREGDLLEIGKPSNRFALDESAPHSLLLAGGIGITPIVSMAERLSRRAAEFEMHYCARSRPRAAFLQRLAQAPFARRVTYYFSDAGPLPRINVEQVLDRQPAGTHVYVCGPSGFVHAVLTAARQRGWPERQLHCERFGPILGKPSTTHAFDVQLASTGKVYRVPQHMTVTALLAEHGVKIPTSCEAGVCGTCVTRVIAGEVEHLDCVLTDAQRQRSGHFTPCCSRAKGELLVLDI</sequence>
<keyword evidence="9" id="KW-0812">Transmembrane</keyword>
<comment type="cofactor">
    <cofactor evidence="1">
        <name>FMN</name>
        <dbReference type="ChEBI" id="CHEBI:58210"/>
    </cofactor>
</comment>
<evidence type="ECO:0000313" key="12">
    <source>
        <dbReference type="EMBL" id="CAJ0777390.1"/>
    </source>
</evidence>
<dbReference type="InterPro" id="IPR005625">
    <property type="entry name" value="PepSY-ass_TM"/>
</dbReference>
<dbReference type="PROSITE" id="PS00197">
    <property type="entry name" value="2FE2S_FER_1"/>
    <property type="match status" value="1"/>
</dbReference>
<dbReference type="PROSITE" id="PS51384">
    <property type="entry name" value="FAD_FR"/>
    <property type="match status" value="1"/>
</dbReference>
<feature type="transmembrane region" description="Helical" evidence="9">
    <location>
        <begin position="15"/>
        <end position="36"/>
    </location>
</feature>
<dbReference type="AlphaFoldDB" id="A0AAD2BME4"/>
<keyword evidence="6 13" id="KW-0560">Oxidoreductase</keyword>
<protein>
    <submittedName>
        <fullName evidence="13">Carnitine monooxygenase reductase subunit</fullName>
        <ecNumber evidence="13">1.14.13.239</ecNumber>
    </submittedName>
</protein>
<evidence type="ECO:0000313" key="13">
    <source>
        <dbReference type="EMBL" id="CAJ0778530.1"/>
    </source>
</evidence>
<dbReference type="InterPro" id="IPR036010">
    <property type="entry name" value="2Fe-2S_ferredoxin-like_sf"/>
</dbReference>
<gene>
    <name evidence="12" type="ORF">LMG18095_00293</name>
    <name evidence="13" type="ORF">R77560_00418</name>
</gene>